<dbReference type="SUPFAM" id="SSF109854">
    <property type="entry name" value="DinB/YfiT-like putative metalloenzymes"/>
    <property type="match status" value="1"/>
</dbReference>
<organism evidence="3 4">
    <name type="scientific">Arthrobacter sunyaminii</name>
    <dbReference type="NCBI Taxonomy" id="2816859"/>
    <lineage>
        <taxon>Bacteria</taxon>
        <taxon>Bacillati</taxon>
        <taxon>Actinomycetota</taxon>
        <taxon>Actinomycetes</taxon>
        <taxon>Micrococcales</taxon>
        <taxon>Micrococcaceae</taxon>
        <taxon>Arthrobacter</taxon>
    </lineage>
</organism>
<dbReference type="Proteomes" id="UP000680588">
    <property type="component" value="Chromosome"/>
</dbReference>
<protein>
    <submittedName>
        <fullName evidence="3">DinB family protein</fullName>
    </submittedName>
</protein>
<evidence type="ECO:0000313" key="4">
    <source>
        <dbReference type="Proteomes" id="UP000680588"/>
    </source>
</evidence>
<dbReference type="Gene3D" id="1.20.120.450">
    <property type="entry name" value="dinb family like domain"/>
    <property type="match status" value="1"/>
</dbReference>
<evidence type="ECO:0000256" key="1">
    <source>
        <dbReference type="SAM" id="MobiDB-lite"/>
    </source>
</evidence>
<dbReference type="KEGG" id="asun:KG104_12955"/>
<sequence>MVEEAAAEDEGRGPSGGEGLTRGGALDIPRLLVDQMQWHWDNQARPRLEGLTDDEYFWEPVPGAWNVRPRPSGTDAEAAGKGNFTIDFEYPEPVPAPVTTIAWRLSHILVGVLGMRNAAHFGAPAVSYETFEYPGTAARALEVLDEYYGTWIRSVAALAESALAAPVGEAEGNWAQAPMAELVLHIHREMIHHLAEVALLRDLYAHRTPK</sequence>
<dbReference type="Pfam" id="PF12867">
    <property type="entry name" value="DinB_2"/>
    <property type="match status" value="1"/>
</dbReference>
<dbReference type="InterPro" id="IPR024775">
    <property type="entry name" value="DinB-like"/>
</dbReference>
<feature type="region of interest" description="Disordered" evidence="1">
    <location>
        <begin position="1"/>
        <end position="23"/>
    </location>
</feature>
<dbReference type="AlphaFoldDB" id="A0A975S914"/>
<dbReference type="InterPro" id="IPR034660">
    <property type="entry name" value="DinB/YfiT-like"/>
</dbReference>
<evidence type="ECO:0000313" key="3">
    <source>
        <dbReference type="EMBL" id="QWQ38057.1"/>
    </source>
</evidence>
<evidence type="ECO:0000259" key="2">
    <source>
        <dbReference type="Pfam" id="PF12867"/>
    </source>
</evidence>
<keyword evidence="4" id="KW-1185">Reference proteome</keyword>
<reference evidence="3" key="1">
    <citation type="submission" date="2021-06" db="EMBL/GenBank/DDBJ databases">
        <title>Novel species in genus Arthrobacter.</title>
        <authorList>
            <person name="Zhang G."/>
        </authorList>
    </citation>
    <scope>NUCLEOTIDE SEQUENCE</scope>
    <source>
        <strain evidence="3">Zg-ZUI122</strain>
    </source>
</reference>
<feature type="domain" description="DinB-like" evidence="2">
    <location>
        <begin position="38"/>
        <end position="196"/>
    </location>
</feature>
<proteinExistence type="predicted"/>
<accession>A0A975S914</accession>
<dbReference type="EMBL" id="CP076456">
    <property type="protein sequence ID" value="QWQ38057.1"/>
    <property type="molecule type" value="Genomic_DNA"/>
</dbReference>
<feature type="compositionally biased region" description="Gly residues" evidence="1">
    <location>
        <begin position="13"/>
        <end position="22"/>
    </location>
</feature>
<gene>
    <name evidence="3" type="ORF">KG104_12955</name>
</gene>
<name>A0A975S914_9MICC</name>